<dbReference type="SMART" id="SM00855">
    <property type="entry name" value="PGAM"/>
    <property type="match status" value="1"/>
</dbReference>
<dbReference type="EMBL" id="CP013342">
    <property type="protein sequence ID" value="AMU93697.1"/>
    <property type="molecule type" value="Genomic_DNA"/>
</dbReference>
<keyword evidence="1" id="KW-0378">Hydrolase</keyword>
<sequence>MKLILVRHGKPETQAGATPANPPLSALGREQAGHVGQYLAETAVDAIFHSGMARAAGTAQPLADRLAKVPEAIANLGEVDRYGVDYANAEIIRARGEAEWRRFLGDPIGYFGIDPKRFRSETLDAYADLLARRHLETVAIFTHGFPINILLGQALGLDGMGHFLPDYGSITRLAGSSLDRLAVVSVNETAHLSGRFSGASA</sequence>
<dbReference type="InterPro" id="IPR013078">
    <property type="entry name" value="His_Pase_superF_clade-1"/>
</dbReference>
<dbReference type="Pfam" id="PF00300">
    <property type="entry name" value="His_Phos_1"/>
    <property type="match status" value="1"/>
</dbReference>
<reference evidence="3" key="1">
    <citation type="submission" date="2015-11" db="EMBL/GenBank/DDBJ databases">
        <title>Complete genome sequence of a polyethylene glycol-degrading strain Sphingopyxis terrae strain 203-1 (NBRC 15098).</title>
        <authorList>
            <person name="Yoshiyuki O."/>
            <person name="Shouta N."/>
            <person name="Nagata Y."/>
            <person name="Numata M."/>
            <person name="Tsuchikane K."/>
            <person name="Hosoyama A."/>
            <person name="Yamazoe A."/>
            <person name="Tsuda M."/>
            <person name="Fujita N."/>
            <person name="Kawai F."/>
        </authorList>
    </citation>
    <scope>NUCLEOTIDE SEQUENCE [LARGE SCALE GENOMIC DNA]</scope>
    <source>
        <strain evidence="3">203-1</strain>
    </source>
</reference>
<dbReference type="Gene3D" id="3.40.50.1240">
    <property type="entry name" value="Phosphoglycerate mutase-like"/>
    <property type="match status" value="1"/>
</dbReference>
<evidence type="ECO:0000313" key="2">
    <source>
        <dbReference type="EMBL" id="AMU93697.1"/>
    </source>
</evidence>
<dbReference type="GO" id="GO:0016787">
    <property type="term" value="F:hydrolase activity"/>
    <property type="evidence" value="ECO:0007669"/>
    <property type="project" value="UniProtKB-KW"/>
</dbReference>
<organism evidence="2 3">
    <name type="scientific">Sphingopyxis terrae subsp. terrae NBRC 15098</name>
    <dbReference type="NCBI Taxonomy" id="1219058"/>
    <lineage>
        <taxon>Bacteria</taxon>
        <taxon>Pseudomonadati</taxon>
        <taxon>Pseudomonadota</taxon>
        <taxon>Alphaproteobacteria</taxon>
        <taxon>Sphingomonadales</taxon>
        <taxon>Sphingomonadaceae</taxon>
        <taxon>Sphingopyxis</taxon>
    </lineage>
</organism>
<dbReference type="KEGG" id="ster:AOA14_03635"/>
<dbReference type="RefSeq" id="WP_062900796.1">
    <property type="nucleotide sequence ID" value="NZ_CP013342.1"/>
</dbReference>
<dbReference type="STRING" id="1219058.AOA14_03635"/>
<dbReference type="PANTHER" id="PTHR20935">
    <property type="entry name" value="PHOSPHOGLYCERATE MUTASE-RELATED"/>
    <property type="match status" value="1"/>
</dbReference>
<dbReference type="InterPro" id="IPR029033">
    <property type="entry name" value="His_PPase_superfam"/>
</dbReference>
<name>A0A142VWM6_9SPHN</name>
<evidence type="ECO:0000256" key="1">
    <source>
        <dbReference type="ARBA" id="ARBA00022801"/>
    </source>
</evidence>
<dbReference type="SUPFAM" id="SSF53254">
    <property type="entry name" value="Phosphoglycerate mutase-like"/>
    <property type="match status" value="1"/>
</dbReference>
<evidence type="ECO:0008006" key="4">
    <source>
        <dbReference type="Google" id="ProtNLM"/>
    </source>
</evidence>
<gene>
    <name evidence="2" type="ORF">AOA14_03635</name>
</gene>
<proteinExistence type="predicted"/>
<reference evidence="2 3" key="2">
    <citation type="journal article" date="2016" name="Genome Announc.">
        <title>Complete Genome Sequence of Sphingopyxis terrae Strain 203-1 (NBRC 111660), a Polyethylene Glycol Degrader.</title>
        <authorList>
            <person name="Ohtsubo Y."/>
            <person name="Nonoyama S."/>
            <person name="Nagata Y."/>
            <person name="Numata M."/>
            <person name="Tsuchikane K."/>
            <person name="Hosoyama A."/>
            <person name="Yamazoe A."/>
            <person name="Tsuda M."/>
            <person name="Fujita N."/>
            <person name="Kawai F."/>
        </authorList>
    </citation>
    <scope>NUCLEOTIDE SEQUENCE [LARGE SCALE GENOMIC DNA]</scope>
    <source>
        <strain evidence="2 3">203-1</strain>
    </source>
</reference>
<dbReference type="InterPro" id="IPR051021">
    <property type="entry name" value="Mito_Ser/Thr_phosphatase"/>
</dbReference>
<accession>A0A142VWM6</accession>
<dbReference type="AlphaFoldDB" id="A0A142VWM6"/>
<protein>
    <recommendedName>
        <fullName evidence="4">Phosphoglycerate mutase</fullName>
    </recommendedName>
</protein>
<dbReference type="Proteomes" id="UP000076234">
    <property type="component" value="Chromosome"/>
</dbReference>
<dbReference type="CDD" id="cd07067">
    <property type="entry name" value="HP_PGM_like"/>
    <property type="match status" value="1"/>
</dbReference>
<evidence type="ECO:0000313" key="3">
    <source>
        <dbReference type="Proteomes" id="UP000076234"/>
    </source>
</evidence>
<dbReference type="PANTHER" id="PTHR20935:SF0">
    <property type="entry name" value="SERINE_THREONINE-PROTEIN PHOSPHATASE PGAM5, MITOCHONDRIAL"/>
    <property type="match status" value="1"/>
</dbReference>